<sequence length="1083" mass="123102">MAGVLDALASYVTNMLADMAREELAMLIGVSGRIDDLSVKLTDLNNFLADADRRNITDESVQGWVEELKRAMYHATDILDLCQLKVMEQGTSKGTGCLNPLLFCLRNPLHAHDIGSRIKALNEKLDDIYTRGHSFSFAKLEAYQDRRTTTTRAPPVSRKTDPLLDRSGVVGEKIEEDTRALVEILTREAGDGITVVAIVGIGGIGKTTLAKKVFNDQVIQDKFTKKIWLSITREFNEVDLLRTAITVVEGDLPGPGGGSRDKALLVPALASAIRDMKLFLVLDDMWGTDEWTNLLKAPISYSASGSRVLVTTRHEAVARGMRAVQPYHHMDKLGPEDGWSLLSKQVLETKKNEPAVDMLKDIGLKIVEKCDGLPLAIKVIGGLLCQKEKVRRDWENILNNDIWSVSQMPEELNYAFYLSYEDLSTCLKQCFLHFSLKPKKTIIYNREFIGMWIGEGFVHGNSDRLEEIGFEYHRELLLRNLIEPDTDYTRLETCHMHDVVRAFAHFVARHEALATHNGEIVRSQLSLQRFLRLSIESKGTESDGFEWRYIQEQKSLRSLILIGNFKVRYGDSFNTFSSLRALHIEHANVATLVESLYQLKHLRYLSLKECKDIRTLPENIQKMKFLQHIGLNGCENLVKLPDRITMLGELRFLCTEGTSVNSMPRGFSALTNLRTLHGFRAHMDNDWCSLQELGPLSDLRDIELVGLEGVSASSFATKARLGEKMHLTKMVLSCKSILGDDGLVKEEVSERDQGINEEVFYKLYPPPCIEDISINGYFGYQLPSWMMLTATRPLQSLRTLEINDLACCSLLPDGLCVLQCLEFLVVNRAPAITRVGPEFLQGRSHFHNVSSKVTVAFPTLHKLNLVGMVEWEEWDWGEEVEAMPVLEKFFLRDCKLRHIPLGLASHARALKELTIWNVQQLHSLSNIDSVVELKLHCNPDLTRVSNFPKLQKLWIYYCPKLESLQDMAALRRLVLTIDYSEKRLPSYLQNVKPSHLLLECSPKVLASVAAGKFGTEWEKFNHIQQVEAYSDDNDQGIEKRRRLFYTSEPYSIETNIEPSLQDPSEDEYEKYEDEDDREVMRDK</sequence>
<proteinExistence type="predicted"/>
<reference evidence="1" key="1">
    <citation type="submission" date="2021-05" db="EMBL/GenBank/DDBJ databases">
        <authorList>
            <person name="Scholz U."/>
            <person name="Mascher M."/>
            <person name="Fiebig A."/>
        </authorList>
    </citation>
    <scope>NUCLEOTIDE SEQUENCE [LARGE SCALE GENOMIC DNA]</scope>
</reference>
<reference evidence="1" key="2">
    <citation type="submission" date="2025-09" db="UniProtKB">
        <authorList>
            <consortium name="EnsemblPlants"/>
        </authorList>
    </citation>
    <scope>IDENTIFICATION</scope>
</reference>
<evidence type="ECO:0000313" key="1">
    <source>
        <dbReference type="EnsemblPlants" id="AVESA.00010b.r2.1CG0118210.1.CDS"/>
    </source>
</evidence>
<protein>
    <submittedName>
        <fullName evidence="1">Uncharacterized protein</fullName>
    </submittedName>
</protein>
<name>A0ACD5TS26_AVESA</name>
<accession>A0ACD5TS26</accession>
<keyword evidence="2" id="KW-1185">Reference proteome</keyword>
<organism evidence="1 2">
    <name type="scientific">Avena sativa</name>
    <name type="common">Oat</name>
    <dbReference type="NCBI Taxonomy" id="4498"/>
    <lineage>
        <taxon>Eukaryota</taxon>
        <taxon>Viridiplantae</taxon>
        <taxon>Streptophyta</taxon>
        <taxon>Embryophyta</taxon>
        <taxon>Tracheophyta</taxon>
        <taxon>Spermatophyta</taxon>
        <taxon>Magnoliopsida</taxon>
        <taxon>Liliopsida</taxon>
        <taxon>Poales</taxon>
        <taxon>Poaceae</taxon>
        <taxon>BOP clade</taxon>
        <taxon>Pooideae</taxon>
        <taxon>Poodae</taxon>
        <taxon>Poeae</taxon>
        <taxon>Poeae Chloroplast Group 1 (Aveneae type)</taxon>
        <taxon>Aveninae</taxon>
        <taxon>Avena</taxon>
    </lineage>
</organism>
<dbReference type="Proteomes" id="UP001732700">
    <property type="component" value="Chromosome 1C"/>
</dbReference>
<evidence type="ECO:0000313" key="2">
    <source>
        <dbReference type="Proteomes" id="UP001732700"/>
    </source>
</evidence>
<dbReference type="EnsemblPlants" id="AVESA.00010b.r2.1CG0118210.1">
    <property type="protein sequence ID" value="AVESA.00010b.r2.1CG0118210.1.CDS"/>
    <property type="gene ID" value="AVESA.00010b.r2.1CG0118210"/>
</dbReference>